<dbReference type="PROSITE" id="PS50011">
    <property type="entry name" value="PROTEIN_KINASE_DOM"/>
    <property type="match status" value="1"/>
</dbReference>
<protein>
    <submittedName>
        <fullName evidence="7">Tlk2: Serine/threonine-protein kinase tousled-like 2</fullName>
    </submittedName>
</protein>
<evidence type="ECO:0000256" key="3">
    <source>
        <dbReference type="ARBA" id="ARBA00022741"/>
    </source>
</evidence>
<dbReference type="GO" id="GO:0005524">
    <property type="term" value="F:ATP binding"/>
    <property type="evidence" value="ECO:0007669"/>
    <property type="project" value="UniProtKB-KW"/>
</dbReference>
<dbReference type="PANTHER" id="PTHR22974:SF20">
    <property type="entry name" value="SERINE_THREONINE-PROTEIN KINASE TOUSLED-LIKE 2"/>
    <property type="match status" value="1"/>
</dbReference>
<dbReference type="InterPro" id="IPR011009">
    <property type="entry name" value="Kinase-like_dom_sf"/>
</dbReference>
<evidence type="ECO:0000256" key="1">
    <source>
        <dbReference type="ARBA" id="ARBA00022527"/>
    </source>
</evidence>
<gene>
    <name evidence="7" type="ORF">NXF25_019111</name>
</gene>
<dbReference type="Gene3D" id="1.10.510.10">
    <property type="entry name" value="Transferase(Phosphotransferase) domain 1"/>
    <property type="match status" value="1"/>
</dbReference>
<comment type="caution">
    <text evidence="7">The sequence shown here is derived from an EMBL/GenBank/DDBJ whole genome shotgun (WGS) entry which is preliminary data.</text>
</comment>
<keyword evidence="8" id="KW-1185">Reference proteome</keyword>
<dbReference type="SUPFAM" id="SSF56112">
    <property type="entry name" value="Protein kinase-like (PK-like)"/>
    <property type="match status" value="1"/>
</dbReference>
<dbReference type="GO" id="GO:0005634">
    <property type="term" value="C:nucleus"/>
    <property type="evidence" value="ECO:0007669"/>
    <property type="project" value="TreeGrafter"/>
</dbReference>
<keyword evidence="2" id="KW-0808">Transferase</keyword>
<organism evidence="7 8">
    <name type="scientific">Crotalus adamanteus</name>
    <name type="common">Eastern diamondback rattlesnake</name>
    <dbReference type="NCBI Taxonomy" id="8729"/>
    <lineage>
        <taxon>Eukaryota</taxon>
        <taxon>Metazoa</taxon>
        <taxon>Chordata</taxon>
        <taxon>Craniata</taxon>
        <taxon>Vertebrata</taxon>
        <taxon>Euteleostomi</taxon>
        <taxon>Lepidosauria</taxon>
        <taxon>Squamata</taxon>
        <taxon>Bifurcata</taxon>
        <taxon>Unidentata</taxon>
        <taxon>Episquamata</taxon>
        <taxon>Toxicofera</taxon>
        <taxon>Serpentes</taxon>
        <taxon>Colubroidea</taxon>
        <taxon>Viperidae</taxon>
        <taxon>Crotalinae</taxon>
        <taxon>Crotalus</taxon>
    </lineage>
</organism>
<dbReference type="AlphaFoldDB" id="A0AAW1B0I5"/>
<keyword evidence="3" id="KW-0547">Nucleotide-binding</keyword>
<dbReference type="InterPro" id="IPR000719">
    <property type="entry name" value="Prot_kinase_dom"/>
</dbReference>
<dbReference type="GO" id="GO:0007059">
    <property type="term" value="P:chromosome segregation"/>
    <property type="evidence" value="ECO:0007669"/>
    <property type="project" value="TreeGrafter"/>
</dbReference>
<reference evidence="7 8" key="1">
    <citation type="journal article" date="2024" name="Proc. Natl. Acad. Sci. U.S.A.">
        <title>The genetic regulatory architecture and epigenomic basis for age-related changes in rattlesnake venom.</title>
        <authorList>
            <person name="Hogan M.P."/>
            <person name="Holding M.L."/>
            <person name="Nystrom G.S."/>
            <person name="Colston T.J."/>
            <person name="Bartlett D.A."/>
            <person name="Mason A.J."/>
            <person name="Ellsworth S.A."/>
            <person name="Rautsaw R.M."/>
            <person name="Lawrence K.C."/>
            <person name="Strickland J.L."/>
            <person name="He B."/>
            <person name="Fraser P."/>
            <person name="Margres M.J."/>
            <person name="Gilbert D.M."/>
            <person name="Gibbs H.L."/>
            <person name="Parkinson C.L."/>
            <person name="Rokyta D.R."/>
        </authorList>
    </citation>
    <scope>NUCLEOTIDE SEQUENCE [LARGE SCALE GENOMIC DNA]</scope>
    <source>
        <strain evidence="7">DRR0105</strain>
    </source>
</reference>
<dbReference type="GO" id="GO:0048471">
    <property type="term" value="C:perinuclear region of cytoplasm"/>
    <property type="evidence" value="ECO:0007669"/>
    <property type="project" value="TreeGrafter"/>
</dbReference>
<evidence type="ECO:0000256" key="2">
    <source>
        <dbReference type="ARBA" id="ARBA00022679"/>
    </source>
</evidence>
<evidence type="ECO:0000313" key="7">
    <source>
        <dbReference type="EMBL" id="KAK9395750.1"/>
    </source>
</evidence>
<name>A0AAW1B0I5_CROAD</name>
<evidence type="ECO:0000313" key="8">
    <source>
        <dbReference type="Proteomes" id="UP001474421"/>
    </source>
</evidence>
<dbReference type="GO" id="GO:0004674">
    <property type="term" value="F:protein serine/threonine kinase activity"/>
    <property type="evidence" value="ECO:0007669"/>
    <property type="project" value="UniProtKB-KW"/>
</dbReference>
<dbReference type="GO" id="GO:0035556">
    <property type="term" value="P:intracellular signal transduction"/>
    <property type="evidence" value="ECO:0007669"/>
    <property type="project" value="TreeGrafter"/>
</dbReference>
<keyword evidence="5" id="KW-0067">ATP-binding</keyword>
<proteinExistence type="predicted"/>
<keyword evidence="1" id="KW-0723">Serine/threonine-protein kinase</keyword>
<dbReference type="PANTHER" id="PTHR22974">
    <property type="entry name" value="MIXED LINEAGE PROTEIN KINASE"/>
    <property type="match status" value="1"/>
</dbReference>
<evidence type="ECO:0000259" key="6">
    <source>
        <dbReference type="PROSITE" id="PS50011"/>
    </source>
</evidence>
<evidence type="ECO:0000256" key="5">
    <source>
        <dbReference type="ARBA" id="ARBA00022840"/>
    </source>
</evidence>
<dbReference type="EMBL" id="JAOTOJ010000009">
    <property type="protein sequence ID" value="KAK9395750.1"/>
    <property type="molecule type" value="Genomic_DNA"/>
</dbReference>
<keyword evidence="4 7" id="KW-0418">Kinase</keyword>
<dbReference type="Proteomes" id="UP001474421">
    <property type="component" value="Unassembled WGS sequence"/>
</dbReference>
<feature type="domain" description="Protein kinase" evidence="6">
    <location>
        <begin position="1"/>
        <end position="64"/>
    </location>
</feature>
<sequence length="64" mass="7616">MSEKEARSIIMQIVNALKYLNEIKPPIIHYDLKPGKFMVKYHSIEKTKQNWCILQDYTSLTDQM</sequence>
<accession>A0AAW1B0I5</accession>
<evidence type="ECO:0000256" key="4">
    <source>
        <dbReference type="ARBA" id="ARBA00022777"/>
    </source>
</evidence>